<evidence type="ECO:0000256" key="4">
    <source>
        <dbReference type="ARBA" id="ARBA00022692"/>
    </source>
</evidence>
<evidence type="ECO:0000313" key="13">
    <source>
        <dbReference type="Proteomes" id="UP000230776"/>
    </source>
</evidence>
<comment type="caution">
    <text evidence="12">The sequence shown here is derived from an EMBL/GenBank/DDBJ whole genome shotgun (WGS) entry which is preliminary data.</text>
</comment>
<dbReference type="GO" id="GO:0015031">
    <property type="term" value="P:protein transport"/>
    <property type="evidence" value="ECO:0007669"/>
    <property type="project" value="UniProtKB-KW"/>
</dbReference>
<dbReference type="Pfam" id="PF02096">
    <property type="entry name" value="60KD_IMP"/>
    <property type="match status" value="1"/>
</dbReference>
<organism evidence="12 13">
    <name type="scientific">Candidatus Colwellbacteria bacterium CG10_big_fil_rev_8_21_14_0_10_41_28</name>
    <dbReference type="NCBI Taxonomy" id="1974539"/>
    <lineage>
        <taxon>Bacteria</taxon>
        <taxon>Candidatus Colwelliibacteriota</taxon>
    </lineage>
</organism>
<dbReference type="GO" id="GO:0005886">
    <property type="term" value="C:plasma membrane"/>
    <property type="evidence" value="ECO:0007669"/>
    <property type="project" value="UniProtKB-SubCell"/>
</dbReference>
<dbReference type="InterPro" id="IPR028055">
    <property type="entry name" value="YidC/Oxa/ALB_C"/>
</dbReference>
<dbReference type="Proteomes" id="UP000230776">
    <property type="component" value="Unassembled WGS sequence"/>
</dbReference>
<reference evidence="13" key="1">
    <citation type="submission" date="2017-09" db="EMBL/GenBank/DDBJ databases">
        <title>Depth-based differentiation of microbial function through sediment-hosted aquifers and enrichment of novel symbionts in the deep terrestrial subsurface.</title>
        <authorList>
            <person name="Probst A.J."/>
            <person name="Ladd B."/>
            <person name="Jarett J.K."/>
            <person name="Geller-Mcgrath D.E."/>
            <person name="Sieber C.M.K."/>
            <person name="Emerson J.B."/>
            <person name="Anantharaman K."/>
            <person name="Thomas B.C."/>
            <person name="Malmstrom R."/>
            <person name="Stieglmeier M."/>
            <person name="Klingl A."/>
            <person name="Woyke T."/>
            <person name="Ryan C.M."/>
            <person name="Banfield J.F."/>
        </authorList>
    </citation>
    <scope>NUCLEOTIDE SEQUENCE [LARGE SCALE GENOMIC DNA]</scope>
</reference>
<evidence type="ECO:0000313" key="12">
    <source>
        <dbReference type="EMBL" id="PIR98595.1"/>
    </source>
</evidence>
<dbReference type="CDD" id="cd20070">
    <property type="entry name" value="5TM_YidC_Alb3"/>
    <property type="match status" value="1"/>
</dbReference>
<dbReference type="AlphaFoldDB" id="A0A2H0VHK8"/>
<keyword evidence="5" id="KW-0653">Protein transport</keyword>
<comment type="similarity">
    <text evidence="9">Belongs to the OXA1/ALB3/YidC family.</text>
</comment>
<feature type="transmembrane region" description="Helical" evidence="10">
    <location>
        <begin position="193"/>
        <end position="215"/>
    </location>
</feature>
<keyword evidence="2" id="KW-0813">Transport</keyword>
<dbReference type="NCBIfam" id="TIGR03592">
    <property type="entry name" value="yidC_oxa1_cterm"/>
    <property type="match status" value="1"/>
</dbReference>
<dbReference type="GO" id="GO:0032977">
    <property type="term" value="F:membrane insertase activity"/>
    <property type="evidence" value="ECO:0007669"/>
    <property type="project" value="InterPro"/>
</dbReference>
<keyword evidence="8" id="KW-0143">Chaperone</keyword>
<keyword evidence="6 10" id="KW-1133">Transmembrane helix</keyword>
<feature type="transmembrane region" description="Helical" evidence="10">
    <location>
        <begin position="140"/>
        <end position="164"/>
    </location>
</feature>
<evidence type="ECO:0000256" key="3">
    <source>
        <dbReference type="ARBA" id="ARBA00022475"/>
    </source>
</evidence>
<keyword evidence="4 9" id="KW-0812">Transmembrane</keyword>
<feature type="domain" description="Membrane insertase YidC/Oxa/ALB C-terminal" evidence="11">
    <location>
        <begin position="30"/>
        <end position="231"/>
    </location>
</feature>
<evidence type="ECO:0000256" key="1">
    <source>
        <dbReference type="ARBA" id="ARBA00004651"/>
    </source>
</evidence>
<dbReference type="InterPro" id="IPR001708">
    <property type="entry name" value="YidC/ALB3/OXA1/COX18"/>
</dbReference>
<evidence type="ECO:0000256" key="5">
    <source>
        <dbReference type="ARBA" id="ARBA00022927"/>
    </source>
</evidence>
<keyword evidence="3" id="KW-1003">Cell membrane</keyword>
<feature type="transmembrane region" description="Helical" evidence="10">
    <location>
        <begin position="98"/>
        <end position="120"/>
    </location>
</feature>
<keyword evidence="7 10" id="KW-0472">Membrane</keyword>
<comment type="subcellular location">
    <subcellularLocation>
        <location evidence="1">Cell membrane</location>
        <topology evidence="1">Multi-pass membrane protein</topology>
    </subcellularLocation>
    <subcellularLocation>
        <location evidence="9">Membrane</location>
        <topology evidence="9">Multi-pass membrane protein</topology>
    </subcellularLocation>
</comment>
<dbReference type="PANTHER" id="PTHR12428:SF65">
    <property type="entry name" value="CYTOCHROME C OXIDASE ASSEMBLY PROTEIN COX18, MITOCHONDRIAL"/>
    <property type="match status" value="1"/>
</dbReference>
<evidence type="ECO:0000256" key="7">
    <source>
        <dbReference type="ARBA" id="ARBA00023136"/>
    </source>
</evidence>
<evidence type="ECO:0000259" key="11">
    <source>
        <dbReference type="Pfam" id="PF02096"/>
    </source>
</evidence>
<evidence type="ECO:0000256" key="6">
    <source>
        <dbReference type="ARBA" id="ARBA00022989"/>
    </source>
</evidence>
<evidence type="ECO:0000256" key="9">
    <source>
        <dbReference type="RuleBase" id="RU003945"/>
    </source>
</evidence>
<protein>
    <recommendedName>
        <fullName evidence="11">Membrane insertase YidC/Oxa/ALB C-terminal domain-containing protein</fullName>
    </recommendedName>
</protein>
<name>A0A2H0VHK8_9BACT</name>
<feature type="transmembrane region" description="Helical" evidence="10">
    <location>
        <begin position="28"/>
        <end position="48"/>
    </location>
</feature>
<dbReference type="GO" id="GO:0051205">
    <property type="term" value="P:protein insertion into membrane"/>
    <property type="evidence" value="ECO:0007669"/>
    <property type="project" value="TreeGrafter"/>
</dbReference>
<evidence type="ECO:0000256" key="2">
    <source>
        <dbReference type="ARBA" id="ARBA00022448"/>
    </source>
</evidence>
<evidence type="ECO:0000256" key="8">
    <source>
        <dbReference type="ARBA" id="ARBA00023186"/>
    </source>
</evidence>
<sequence>MKEFFTLILYQPLFNALAWLYQHASFMDLGVAIILMTTLVRVVLFPLFHKTAKHQRVTQDLQPEIKKIQKKHKDDKEAQAKHIMELYNRHKVNPLTPIFVLLIQLPIIFSLYKIFINGFTEESMVLLYPFIDLSGVPGHTFLGLVDLTSPNLVIAGFAAAFQYIQGKISLSKKGKNTNKEELSQAEKLGKRMIFIMPGITLAILYNLPAAVGLYWTTTTLFSIFQQFVVNRSTSGPKVDNDDGKDVRENKEDN</sequence>
<dbReference type="EMBL" id="PFAG01000009">
    <property type="protein sequence ID" value="PIR98595.1"/>
    <property type="molecule type" value="Genomic_DNA"/>
</dbReference>
<dbReference type="InterPro" id="IPR047196">
    <property type="entry name" value="YidC_ALB_C"/>
</dbReference>
<dbReference type="PANTHER" id="PTHR12428">
    <property type="entry name" value="OXA1"/>
    <property type="match status" value="1"/>
</dbReference>
<gene>
    <name evidence="12" type="ORF">COT88_00630</name>
</gene>
<accession>A0A2H0VHK8</accession>
<evidence type="ECO:0000256" key="10">
    <source>
        <dbReference type="SAM" id="Phobius"/>
    </source>
</evidence>
<proteinExistence type="inferred from homology"/>